<comment type="caution">
    <text evidence="2">The sequence shown here is derived from an EMBL/GenBank/DDBJ whole genome shotgun (WGS) entry which is preliminary data.</text>
</comment>
<feature type="transmembrane region" description="Helical" evidence="1">
    <location>
        <begin position="99"/>
        <end position="118"/>
    </location>
</feature>
<protein>
    <submittedName>
        <fullName evidence="2">Uncharacterized protein</fullName>
    </submittedName>
</protein>
<dbReference type="Proteomes" id="UP001172159">
    <property type="component" value="Unassembled WGS sequence"/>
</dbReference>
<sequence length="254" mass="30003">MNAMVVARWRNRCRGDEGDNGGNDCGYKRDNIKYKLLIFYLKQMASTFQNLTYYFKIPIYNLLKAECPNIAIAKRQLLRILKFKITYAKYITLNISTGLLKLGIISIFNTITIFYITFESKIQLNRLIKLKATIIEKTDKNIVSIKIFKRLINKNKLNNIYKEILTLTLNNSCLGIKFKYKDIGLFDLNFKDRTDIEYNRRSNIKEITPIVNKDCLYFKDIVKDNNIIKTYKRFNFSKIKEAFTFNNLIERLSL</sequence>
<evidence type="ECO:0000256" key="1">
    <source>
        <dbReference type="SAM" id="Phobius"/>
    </source>
</evidence>
<keyword evidence="1" id="KW-0472">Membrane</keyword>
<proteinExistence type="predicted"/>
<evidence type="ECO:0000313" key="3">
    <source>
        <dbReference type="Proteomes" id="UP001172159"/>
    </source>
</evidence>
<dbReference type="AlphaFoldDB" id="A0AA40ES11"/>
<keyword evidence="1" id="KW-1133">Transmembrane helix</keyword>
<keyword evidence="3" id="KW-1185">Reference proteome</keyword>
<evidence type="ECO:0000313" key="2">
    <source>
        <dbReference type="EMBL" id="KAK0744424.1"/>
    </source>
</evidence>
<name>A0AA40ES11_9PEZI</name>
<dbReference type="EMBL" id="JAUKTV010000002">
    <property type="protein sequence ID" value="KAK0744424.1"/>
    <property type="molecule type" value="Genomic_DNA"/>
</dbReference>
<accession>A0AA40ES11</accession>
<reference evidence="2" key="1">
    <citation type="submission" date="2023-06" db="EMBL/GenBank/DDBJ databases">
        <title>Genome-scale phylogeny and comparative genomics of the fungal order Sordariales.</title>
        <authorList>
            <consortium name="Lawrence Berkeley National Laboratory"/>
            <person name="Hensen N."/>
            <person name="Bonometti L."/>
            <person name="Westerberg I."/>
            <person name="Brannstrom I.O."/>
            <person name="Guillou S."/>
            <person name="Cros-Aarteil S."/>
            <person name="Calhoun S."/>
            <person name="Haridas S."/>
            <person name="Kuo A."/>
            <person name="Mondo S."/>
            <person name="Pangilinan J."/>
            <person name="Riley R."/>
            <person name="Labutti K."/>
            <person name="Andreopoulos B."/>
            <person name="Lipzen A."/>
            <person name="Chen C."/>
            <person name="Yanf M."/>
            <person name="Daum C."/>
            <person name="Ng V."/>
            <person name="Clum A."/>
            <person name="Steindorff A."/>
            <person name="Ohm R."/>
            <person name="Martin F."/>
            <person name="Silar P."/>
            <person name="Natvig D."/>
            <person name="Lalanne C."/>
            <person name="Gautier V."/>
            <person name="Ament-Velasquez S.L."/>
            <person name="Kruys A."/>
            <person name="Hutchinson M.I."/>
            <person name="Powell A.J."/>
            <person name="Barry K."/>
            <person name="Miller A.N."/>
            <person name="Grigoriev I.V."/>
            <person name="Debuchy R."/>
            <person name="Gladieux P."/>
            <person name="Thoren M.H."/>
            <person name="Johannesson H."/>
        </authorList>
    </citation>
    <scope>NUCLEOTIDE SEQUENCE</scope>
    <source>
        <strain evidence="2">CBS 540.89</strain>
    </source>
</reference>
<organism evidence="2 3">
    <name type="scientific">Apiosordaria backusii</name>
    <dbReference type="NCBI Taxonomy" id="314023"/>
    <lineage>
        <taxon>Eukaryota</taxon>
        <taxon>Fungi</taxon>
        <taxon>Dikarya</taxon>
        <taxon>Ascomycota</taxon>
        <taxon>Pezizomycotina</taxon>
        <taxon>Sordariomycetes</taxon>
        <taxon>Sordariomycetidae</taxon>
        <taxon>Sordariales</taxon>
        <taxon>Lasiosphaeriaceae</taxon>
        <taxon>Apiosordaria</taxon>
    </lineage>
</organism>
<gene>
    <name evidence="2" type="ORF">B0T21DRAFT_344636</name>
</gene>
<keyword evidence="1" id="KW-0812">Transmembrane</keyword>